<accession>A0A158L564</accession>
<organism evidence="2 3">
    <name type="scientific">Caballeronia arvi</name>
    <dbReference type="NCBI Taxonomy" id="1777135"/>
    <lineage>
        <taxon>Bacteria</taxon>
        <taxon>Pseudomonadati</taxon>
        <taxon>Pseudomonadota</taxon>
        <taxon>Betaproteobacteria</taxon>
        <taxon>Burkholderiales</taxon>
        <taxon>Burkholderiaceae</taxon>
        <taxon>Caballeronia</taxon>
    </lineage>
</organism>
<reference evidence="2" key="1">
    <citation type="submission" date="2016-01" db="EMBL/GenBank/DDBJ databases">
        <authorList>
            <person name="Peeters C."/>
        </authorList>
    </citation>
    <scope>NUCLEOTIDE SEQUENCE [LARGE SCALE GENOMIC DNA]</scope>
    <source>
        <strain evidence="2">LMG 29317</strain>
    </source>
</reference>
<dbReference type="Proteomes" id="UP000055019">
    <property type="component" value="Unassembled WGS sequence"/>
</dbReference>
<comment type="caution">
    <text evidence="2">The sequence shown here is derived from an EMBL/GenBank/DDBJ whole genome shotgun (WGS) entry which is preliminary data.</text>
</comment>
<dbReference type="AlphaFoldDB" id="A0A158L564"/>
<evidence type="ECO:0000256" key="1">
    <source>
        <dbReference type="SAM" id="MobiDB-lite"/>
    </source>
</evidence>
<dbReference type="EMBL" id="FCOM02000130">
    <property type="protein sequence ID" value="SAL88415.1"/>
    <property type="molecule type" value="Genomic_DNA"/>
</dbReference>
<name>A0A158L564_9BURK</name>
<feature type="region of interest" description="Disordered" evidence="1">
    <location>
        <begin position="1"/>
        <end position="25"/>
    </location>
</feature>
<protein>
    <submittedName>
        <fullName evidence="2">Uncharacterized protein</fullName>
    </submittedName>
</protein>
<evidence type="ECO:0000313" key="2">
    <source>
        <dbReference type="EMBL" id="SAL88415.1"/>
    </source>
</evidence>
<keyword evidence="3" id="KW-1185">Reference proteome</keyword>
<sequence>MADIEQFKDDLEDNPDGIVGGAGATSWKPWVKPCMRGSQMTNGTASFQRI</sequence>
<proteinExistence type="predicted"/>
<evidence type="ECO:0000313" key="3">
    <source>
        <dbReference type="Proteomes" id="UP000055019"/>
    </source>
</evidence>
<gene>
    <name evidence="2" type="ORF">AWB74_08553</name>
</gene>